<feature type="disulfide bond" evidence="21">
    <location>
        <begin position="1237"/>
        <end position="1249"/>
    </location>
</feature>
<evidence type="ECO:0000256" key="10">
    <source>
        <dbReference type="ARBA" id="ARBA00022753"/>
    </source>
</evidence>
<keyword evidence="9" id="KW-0677">Repeat</keyword>
<dbReference type="InterPro" id="IPR032485">
    <property type="entry name" value="LRP1-like_beta_prop"/>
</dbReference>
<evidence type="ECO:0000256" key="13">
    <source>
        <dbReference type="ARBA" id="ARBA00023136"/>
    </source>
</evidence>
<feature type="disulfide bond" evidence="21">
    <location>
        <begin position="3789"/>
        <end position="3804"/>
    </location>
</feature>
<feature type="disulfide bond" evidence="21">
    <location>
        <begin position="3695"/>
        <end position="3713"/>
    </location>
</feature>
<dbReference type="Pfam" id="PF14670">
    <property type="entry name" value="FXa_inhibition"/>
    <property type="match status" value="2"/>
</dbReference>
<dbReference type="FunFam" id="4.10.400.10:FF:000011">
    <property type="entry name" value="Low-density lipoprotein receptor-related protein 1"/>
    <property type="match status" value="1"/>
</dbReference>
<feature type="disulfide bond" evidence="21">
    <location>
        <begin position="3738"/>
        <end position="3756"/>
    </location>
</feature>
<evidence type="ECO:0000259" key="25">
    <source>
        <dbReference type="PROSITE" id="PS50026"/>
    </source>
</evidence>
<evidence type="ECO:0000256" key="21">
    <source>
        <dbReference type="PROSITE-ProRule" id="PRU00124"/>
    </source>
</evidence>
<feature type="disulfide bond" evidence="21">
    <location>
        <begin position="1050"/>
        <end position="1065"/>
    </location>
</feature>
<dbReference type="FunFam" id="4.10.400.10:FF:000078">
    <property type="entry name" value="low-density lipoprotein receptor-related protein 2"/>
    <property type="match status" value="1"/>
</dbReference>
<feature type="disulfide bond" evidence="21">
    <location>
        <begin position="1031"/>
        <end position="1043"/>
    </location>
</feature>
<keyword evidence="27" id="KW-1185">Reference proteome</keyword>
<dbReference type="Gene3D" id="4.10.400.10">
    <property type="entry name" value="Low-density Lipoprotein Receptor"/>
    <property type="match status" value="35"/>
</dbReference>
<evidence type="ECO:0000256" key="18">
    <source>
        <dbReference type="ARBA" id="ARBA00037878"/>
    </source>
</evidence>
<evidence type="ECO:0000256" key="19">
    <source>
        <dbReference type="ARBA" id="ARBA00046273"/>
    </source>
</evidence>
<feature type="repeat" description="LDL-receptor class B" evidence="22">
    <location>
        <begin position="841"/>
        <end position="883"/>
    </location>
</feature>
<dbReference type="SMART" id="SM00179">
    <property type="entry name" value="EGF_CA"/>
    <property type="match status" value="7"/>
</dbReference>
<feature type="disulfide bond" evidence="21">
    <location>
        <begin position="2978"/>
        <end position="2996"/>
    </location>
</feature>
<feature type="disulfide bond" evidence="21">
    <location>
        <begin position="28"/>
        <end position="40"/>
    </location>
</feature>
<dbReference type="PROSITE" id="PS01186">
    <property type="entry name" value="EGF_2"/>
    <property type="match status" value="4"/>
</dbReference>
<feature type="chain" id="PRO_5004590059" description="EGF-like domain-containing protein" evidence="24">
    <location>
        <begin position="19"/>
        <end position="4654"/>
    </location>
</feature>
<feature type="disulfide bond" evidence="21">
    <location>
        <begin position="199"/>
        <end position="217"/>
    </location>
</feature>
<feature type="disulfide bond" evidence="21">
    <location>
        <begin position="35"/>
        <end position="53"/>
    </location>
</feature>
<feature type="disulfide bond" evidence="21">
    <location>
        <begin position="132"/>
        <end position="147"/>
    </location>
</feature>
<keyword evidence="8 24" id="KW-0732">Signal</keyword>
<evidence type="ECO:0000256" key="20">
    <source>
        <dbReference type="PROSITE-ProRule" id="PRU00076"/>
    </source>
</evidence>
<keyword evidence="4 20" id="KW-0245">EGF-like domain</keyword>
<comment type="similarity">
    <text evidence="2">Belongs to the LDLR family.</text>
</comment>
<dbReference type="InterPro" id="IPR011042">
    <property type="entry name" value="6-blade_b-propeller_TolB-like"/>
</dbReference>
<feature type="repeat" description="LDL-receptor class B" evidence="22">
    <location>
        <begin position="1576"/>
        <end position="1620"/>
    </location>
</feature>
<feature type="disulfide bond" evidence="21">
    <location>
        <begin position="3777"/>
        <end position="3795"/>
    </location>
</feature>
<feature type="disulfide bond" evidence="21">
    <location>
        <begin position="172"/>
        <end position="187"/>
    </location>
</feature>
<feature type="disulfide bond" evidence="21">
    <location>
        <begin position="2668"/>
        <end position="2680"/>
    </location>
</feature>
<sequence length="4654" mass="522884">MLFTWIFFLCFFISSTNSDSTTTATSSCPHDHFACKDGQCIPNKWVCDYHSDCPTGEDEYQSCTAPPCPPTQVACKQYVFNQTYCIPQHYQCDKTIDCVDGSDEESCSYRPCGPTDFKCVKNNLCIPAAQKCDGYFNCRDQSDEDGCNNVPCRLDQFRCGDGKACINESKKCDHFNDCADRSDEQGCNFPSCHDGQFRCDNAICIPVRWRCDGHPDCHDQSDESNCTAASCPANEYLCTDESKCIDRSKVCDDVSDCRNGADEDSPFCSKKQCPQLSCEQTCRSSLDGGVCSCRNGSVVDPANPRKCIDRNECDEWGFCDQDCKNTIGSYSCSCKPGYTMRYDNVCEARVNYLMRLYFAHYNRIWRIDRNGQNKEIVVNGTNIGGLDFLYESSIMFWSDLDSHKVYSLQLDTVRSNRPQDDILSGPWTPTAIAVDWIGKKLYVCDSVGQMITVSELNGLWRTVVLGSNLTSPNDICVDPLQGYMFIADGDRVLRANMDGTNIKLLVKDAVYKASGVTADYANNRIYWCDSLLDYIETVDYNGKKVVRGSTNIPSANKLTIFENQVFWTDNTRQGVVRVDKFGGSSSVEVIFRNRNVTQDPKAIRVFHPLRQPAGENPCGLMNGGCEHMCLVTRNAEDTGLGFRCICSIGFKLENDQKRCTKITEFLIYSQQKFIRGIVLDSNTPHHLTEAFVPVVSRAARFVGLDFDARLNYVYYSDVILDVIYRVHTDGTGKENVLASQNEGVEGLALDWIAQNLYYIDSRKGTLNVLQTGNFTYRRTLIKNLRRPRGLVIHPNRGFLFFSEWDRPANISRALLDGSNVTVFRGLSLGWPNGLAIDYGADRLYWCDALLDHIQHSRLDGSDIKTINSRLIRHPFSLVIFGEYLFISDWRQDAVLKLHKLTGEQEKVVAQVEETNRLYGVKVFSEKLQYINITHPCQYSNGGCQKFCFAMRNNITTNLEVRCGCPYGERLAPNKKFCIADPSLEPPLEACPNVWDFTCKNQRCIPKTWVCDGDDDCLDNSDEEQNCTKASCSAEEFQCLSGRCIPINFKCDSDNDCGDFSDEIGCANVTCDTTKFQCDNGRCIPQTWKCDSENDCGDGSDEGESCKEKTCATYQFTCPRSGHCIPQTWVCDGDNDCFDNKDEEDCPPTKCNEHQFSCLNQKQCVHESYKCDGISDCEDGSDEKSCPSTSPRGTTCDPARMFQCEVSRLCIPKSWYCDGNADCSDKSDEPPSCSQGACPQNFWRCDNGRCITSSWICDEHDDCGDNSDESSKHACVKPKFRCPSDHWECPGVSEHCIPIGRVCDTKSDCPNGADEGIGCGLGDCRSFNASCTHQCQQTPIGAVCLCPSGQKLNDSKTCIDINECDPPGACSQKCIDTKGSFKCLCAPGYELELDKHTCKAINQSSAYLVISNRRSILTTDLNTKSIERIPVLVENVVATASDMHNGVIYWSDMKLKKILRIKRGEEAETIIDSGLDLVEGLAIDWVARNLYWVDSKLTTLEVATLDGAHRVVLISGNISQPRGISVDPTDKARFVFWSDWGDYPRIERVGLDGSGRIAIITTKIYWPNGLTVDVVNKRVYFADSKLDYIDFCNYDGTGRQQVLAKNHYLLHPHSLTIFEDTLYWTDRQLNRVVSCHKFRGDNQTVVTHLVSQPLGLHVFHPVLQPKALNHCANSTCSHLCLLSPVSSTGYACKCPAGFTLNVKTLKCVPAEDPFLMVMKASQIVDMSLLPSDKSPGHLTPIVGVEMGSDFDYDRQSGILYWIEADDEKETFFSQHHGGIYRVSLQAGNQTRFLTNSTIGFPNALAFDWIGRNLYLGNKKASNIEVVKVDGEIRQRRIILSNDGTDTAVAKPKSICLDPLEGKLFWLDEGGPGVPAKVARVDMDGKNPKILAQEGIVHPEFITADLKNKRLFWSLSSDGKVETSDYDGKNRTTLLDENDDIAQPRALAYYNGLLFILDGIHEKITYLNLTAGTRVQTVRKSNEPGLKSMHVIMPQPDLPDHPCHRNNGGCQHICIPARNSQRACACSVGFKMDKDGTSCSTYSSFIVVAQLDMIRGFSLDDNSEAMLPISGLGHNILHIDVHVEKNFIYWVDFNRGFWNGIFRSKPDGSHREGIIKDGIGSNGIRGLAIDWVAGNMYFTNVFPQETYIEVSRLDGKNRLVLLKTSSDQPREIVVNPIKRYLYWIDYGQYPKIERALLDATNRTPIVSTGIYSPRDLVVDFQTHDLYWVDSQEDAIERVAFTGGRRESVRRNLPYPIGVAMYSSYVYWADKNLRLLYRLRVHSNSSKPERVKADMENLRDIAVMDITIQPKHSSPCSLSQNKCSQLCFAYPEDQHSSGFTCGCASGMLSKDNLSCDTTTEYLVYVTRNEIRSLHLDPKAPGVPFQPKSNFTNLVGIDFDYAQNRLYFSQIRPDSKIAYLSLDHSAVAVPILDELGIIPEGLAFDWTSKKVYWTDSANQSIFAMNEDGSQRVMITRVERPRAIVLDPCNGMMYYTDWGRFGNAGKIYRVTMAGNNKVAIIEANLTQPSGLAIDYEDGKLYWTDAVREKIERSNLNGTQREVIITATIYPFSITVDKQFIYWTDLQLRGVYRAEKHTGAGMVEMVKRLDESPRDVHIFSPSRQTCNVNPCNLNNGGCEQSCHPGVNGMVECLCNTSYKIVNEGRMCVPINSTCDGTKFACGNGKCIARLMVCDNDDDCGDGTDELPDFCSVHTCSTTEYRCGNGRCISKSWKCDHEDDCGDGTDELDCSYPPCAEGEFTCKNKRCIPKAQLCNGINDCKDNETSDESIEVCKNKTRNCPTNNFKCEKTNVCVEPYWLCDGDNDCGDNSDESATLCSSRTCPPNSFRCPSHRCIPATWHCDGDDDCGDGSDEPPDYCNSEQRTCVGDLFTCDNGNCIPRIYVCDGENDCRDNSDEDDRHQCNNRKCDNSTEFTCANNRQWGRALCIPRKWVCDGDPDCVDGSDENTTALNCPAPEPCETDQFKCANNRCINKVWYCDHDNDCGDGSDEPKTCQYRNCSDDEFECHNTKCIRKSYHCDGEDDCGDRSDEVNCTSKNATCKSNEYQCKSGHKCIDAKLVCNKQSDCPDGSDESPSCNRDECAKVEMNQCEHHCIDLPIGFKCECNAGYELMADKKAYVNECITSPQVCSQYCVNIPGSFLCKCNDTFYDRAPNERTCKRRDNITPWLIFSNRYYLRNLSTDGRQYNLIRMELRNVVALDYDYLEQRMYICDVAAKVIQRLFINGTGLETIVQHDTHGLEGLVVDWIGRKLYWLDRHSKHLDVAELNGTNRKTLIFRGISDPRGIVVHPGRGYLFYSDWGLHAYIARLGLDGSNMKKLITYENKLVWPNALTIDYFSDKIFWADAHLDYIECADFDGKNRHEILNHVPHVFSITVFDDYMYWTDWNMKGIQKAHKYTGRDHVTLRNTTHRPYAIKVYHPLRQLPYPNPCGGNNGGCSHLCLIAEGGKTFTCLCPEQFFLAKNNKTCIANCTEGQMRCGRTDDRCVPLLWRCDGDKDCKDGADEPASCPPRHCRPGQFQCRNENCTSPTAVCDGHDDCGDNSDEAACSYECPPTQFKCRSTGRCIPLAWHCDDDKDCPDGSDEDPDICNHRPCTADEFQCNNGKCIPKLWFCDFDNDCGDGTDEPALICRTRNCTQGWRKCPTRGHYRCIPTWLFCDGKDDCRDNSDETDPTACPQCNKKGDFQCKNKRCIPKRWMCDFEDDCGDGSDEEASSCSNQYRDCSESEFQCTNRKCLSSRWRCDGDDDCGDGSDETNCNQYQCKEDQFKCSSGHCIAKKFLCDGEKDCKDASDETNCTTRFPSGRFCTASYFQCNNTVCIKNDYVCDGEDDCGDRSDETNCKKSVCDNVYRFRCNNGLKCILKYQLCDGKDDCGDQSDENVLLCRKPPKACQAGEFKCSNGFCIPHEKVCNHRYDCTDRSDEIGCSYSGSCSTGRGGCEQECTNIRSGGYVCHCLPGYKVKETSTKSCEDVNECLHLGMNNCTHLCVNINGTYGCRCRPGFDRYGDGCVSKGAVVMLYTNGPDLLRYNIQRADLAEVIHGQTRIQSLDYEPHQNMVYWVDSNDLTLKRSFLLSKDGSFISGFAQDLNLTILKYPMGIAVDWIAKNMYFTDTDLSGKVPRGTIYVSLLDGRYRRALVKDFLQVPTSIATSPVYGRMYWTDTGNDPKIESAWMDGTKRKVLVSERLASPTGITVDYAMRNRIFWSDSKLNVIESVNWEGSDRMVHLKGDYLKHPFRLDVFENIIYWVSKQDGEVSRQDKFGRGIRIVVSKDVSSPTDVKIFHPQRYNTTGKPKTKTNKDMIIETNSFLAPNPCVAANCSHLCVLIPFGYRCICPDNSHLGLRGKLCDAPTEFPKSEPYLCQCRNGGYCVNDDNNGISCQCNKEFSGSLCEVHQPLVAELEHHGTNLAAIIIPIVLILIIFVLAAVFFVFRKRNQRLKQAVGPHATTNQSVSFRSGTNVEFGSAGFMNNGFEQRNVEPMDSEFNVTDSKTIDISNPLYDAFSNLDGTPVSNSKVYEVPDAYPPKKGGYSFQTEGQIEPSSAVIAPSSVIHRSSPQIHIRQTALDPTSIDTDKDTAQLIRDNFHTLIIEFDICIDLRNWVFIVHEGNQLLNFQSVRFHETEFTFRTSNCQSGVGFPPQSNRVVSLIRFDGT</sequence>
<keyword evidence="14 20" id="KW-1015">Disulfide bond</keyword>
<dbReference type="GO" id="GO:0043235">
    <property type="term" value="C:receptor complex"/>
    <property type="evidence" value="ECO:0007669"/>
    <property type="project" value="TreeGrafter"/>
</dbReference>
<dbReference type="InterPro" id="IPR000742">
    <property type="entry name" value="EGF"/>
</dbReference>
<dbReference type="InterPro" id="IPR018097">
    <property type="entry name" value="EGF_Ca-bd_CS"/>
</dbReference>
<dbReference type="Pfam" id="PF00058">
    <property type="entry name" value="Ldl_recept_b"/>
    <property type="match status" value="8"/>
</dbReference>
<feature type="repeat" description="LDL-receptor class B" evidence="22">
    <location>
        <begin position="711"/>
        <end position="753"/>
    </location>
</feature>
<feature type="disulfide bond" evidence="21">
    <location>
        <begin position="3542"/>
        <end position="3557"/>
    </location>
</feature>
<dbReference type="Gene3D" id="2.120.10.30">
    <property type="entry name" value="TolB, C-terminal domain"/>
    <property type="match status" value="8"/>
</dbReference>
<feature type="disulfide bond" evidence="21">
    <location>
        <begin position="3833"/>
        <end position="3848"/>
    </location>
</feature>
<feature type="repeat" description="LDL-receptor class B" evidence="22">
    <location>
        <begin position="4160"/>
        <end position="4203"/>
    </location>
</feature>
<dbReference type="InterPro" id="IPR002172">
    <property type="entry name" value="LDrepeatLR_classA_rpt"/>
</dbReference>
<evidence type="ECO:0000256" key="14">
    <source>
        <dbReference type="ARBA" id="ARBA00023157"/>
    </source>
</evidence>
<feature type="domain" description="EGF-like" evidence="25">
    <location>
        <begin position="309"/>
        <end position="347"/>
    </location>
</feature>
<dbReference type="SUPFAM" id="SSF57196">
    <property type="entry name" value="EGF/Laminin"/>
    <property type="match status" value="2"/>
</dbReference>
<evidence type="ECO:0000256" key="1">
    <source>
        <dbReference type="ARBA" id="ARBA00004251"/>
    </source>
</evidence>
<feature type="disulfide bond" evidence="21">
    <location>
        <begin position="998"/>
        <end position="1016"/>
    </location>
</feature>
<feature type="disulfide bond" evidence="21">
    <location>
        <begin position="3610"/>
        <end position="3628"/>
    </location>
</feature>
<evidence type="ECO:0000256" key="5">
    <source>
        <dbReference type="ARBA" id="ARBA00022553"/>
    </source>
</evidence>
<feature type="disulfide bond" evidence="21">
    <location>
        <begin position="2675"/>
        <end position="2693"/>
    </location>
</feature>
<dbReference type="FunFam" id="4.10.400.10:FF:000034">
    <property type="entry name" value="Low-density lipoprotein receptor-related protein 2"/>
    <property type="match status" value="3"/>
</dbReference>
<dbReference type="GO" id="GO:0031904">
    <property type="term" value="C:endosome lumen"/>
    <property type="evidence" value="ECO:0007669"/>
    <property type="project" value="UniProtKB-SubCell"/>
</dbReference>
<feature type="disulfide bond" evidence="21">
    <location>
        <begin position="2755"/>
        <end position="2773"/>
    </location>
</feature>
<evidence type="ECO:0000256" key="9">
    <source>
        <dbReference type="ARBA" id="ARBA00022737"/>
    </source>
</evidence>
<feature type="repeat" description="LDL-receptor class B" evidence="22">
    <location>
        <begin position="2533"/>
        <end position="2574"/>
    </location>
</feature>
<feature type="disulfide bond" evidence="21">
    <location>
        <begin position="3011"/>
        <end position="3023"/>
    </location>
</feature>
<feature type="disulfide bond" evidence="20">
    <location>
        <begin position="4385"/>
        <end position="4394"/>
    </location>
</feature>
<feature type="disulfide bond" evidence="21">
    <location>
        <begin position="192"/>
        <end position="204"/>
    </location>
</feature>
<evidence type="ECO:0000256" key="16">
    <source>
        <dbReference type="ARBA" id="ARBA00023176"/>
    </source>
</evidence>
<evidence type="ECO:0000256" key="8">
    <source>
        <dbReference type="ARBA" id="ARBA00022729"/>
    </source>
</evidence>
<dbReference type="CDD" id="cd00112">
    <property type="entry name" value="LDLa"/>
    <property type="match status" value="32"/>
</dbReference>
<feature type="repeat" description="LDL-receptor class B" evidence="22">
    <location>
        <begin position="3260"/>
        <end position="3302"/>
    </location>
</feature>
<reference evidence="26" key="2">
    <citation type="submission" date="2015-02" db="UniProtKB">
        <authorList>
            <consortium name="EnsemblMetazoa"/>
        </authorList>
    </citation>
    <scope>IDENTIFICATION</scope>
</reference>
<keyword evidence="16" id="KW-0168">Coated pit</keyword>
<dbReference type="PANTHER" id="PTHR22722">
    <property type="entry name" value="LOW-DENSITY LIPOPROTEIN RECEPTOR-RELATED PROTEIN 2-RELATED"/>
    <property type="match status" value="1"/>
</dbReference>
<feature type="repeat" description="LDL-receptor class B" evidence="22">
    <location>
        <begin position="2486"/>
        <end position="2532"/>
    </location>
</feature>
<dbReference type="InterPro" id="IPR051221">
    <property type="entry name" value="LDLR-related"/>
</dbReference>
<dbReference type="EMBL" id="JH431549">
    <property type="status" value="NOT_ANNOTATED_CDS"/>
    <property type="molecule type" value="Genomic_DNA"/>
</dbReference>
<feature type="repeat" description="LDL-receptor class B" evidence="22">
    <location>
        <begin position="2084"/>
        <end position="2131"/>
    </location>
</feature>
<dbReference type="EnsemblMetazoa" id="SMAR004865-RA">
    <property type="protein sequence ID" value="SMAR004865-PA"/>
    <property type="gene ID" value="SMAR004865"/>
</dbReference>
<feature type="disulfide bond" evidence="21">
    <location>
        <begin position="1170"/>
        <end position="1185"/>
    </location>
</feature>
<dbReference type="FunFam" id="4.10.400.10:FF:000002">
    <property type="entry name" value="Low-density lipoprotein receptor-related protein 1"/>
    <property type="match status" value="2"/>
</dbReference>
<dbReference type="CDD" id="cd00054">
    <property type="entry name" value="EGF_CA"/>
    <property type="match status" value="2"/>
</dbReference>
<dbReference type="FunFam" id="2.120.10.30:FF:000241">
    <property type="entry name" value="Low-density lipoprotein receptor-related protein 6"/>
    <property type="match status" value="5"/>
</dbReference>
<feature type="repeat" description="LDL-receptor class B" evidence="22">
    <location>
        <begin position="1445"/>
        <end position="1486"/>
    </location>
</feature>
<feature type="repeat" description="LDL-receptor class B" evidence="22">
    <location>
        <begin position="2445"/>
        <end position="2485"/>
    </location>
</feature>
<dbReference type="PROSITE" id="PS00010">
    <property type="entry name" value="ASX_HYDROXYL"/>
    <property type="match status" value="4"/>
</dbReference>
<dbReference type="InterPro" id="IPR000152">
    <property type="entry name" value="EGF-type_Asp/Asn_hydroxyl_site"/>
</dbReference>
<dbReference type="SUPFAM" id="SSF63825">
    <property type="entry name" value="YWTD domain"/>
    <property type="match status" value="8"/>
</dbReference>
<dbReference type="SUPFAM" id="SSF57424">
    <property type="entry name" value="LDL receptor-like module"/>
    <property type="match status" value="33"/>
</dbReference>
<dbReference type="InterPro" id="IPR056588">
    <property type="entry name" value="EGF_LRP2"/>
</dbReference>
<dbReference type="InterPro" id="IPR000033">
    <property type="entry name" value="LDLR_classB_rpt"/>
</dbReference>
<name>T1IUN7_STRMM</name>
<dbReference type="Pfam" id="PF24468">
    <property type="entry name" value="EGF_LRP2"/>
    <property type="match status" value="1"/>
</dbReference>
<feature type="disulfide bond" evidence="21">
    <location>
        <begin position="2885"/>
        <end position="2903"/>
    </location>
</feature>
<dbReference type="PROSITE" id="PS01187">
    <property type="entry name" value="EGF_CA"/>
    <property type="match status" value="3"/>
</dbReference>
<dbReference type="FunFam" id="4.10.400.10:FF:000024">
    <property type="entry name" value="Low-density lipoprotein RecePtor related"/>
    <property type="match status" value="1"/>
</dbReference>
<dbReference type="GO" id="GO:0016324">
    <property type="term" value="C:apical plasma membrane"/>
    <property type="evidence" value="ECO:0007669"/>
    <property type="project" value="TreeGrafter"/>
</dbReference>
<feature type="repeat" description="LDL-receptor class B" evidence="22">
    <location>
        <begin position="2221"/>
        <end position="2262"/>
    </location>
</feature>
<feature type="disulfide bond" evidence="21">
    <location>
        <begin position="3731"/>
        <end position="3743"/>
    </location>
</feature>
<dbReference type="FunFam" id="4.10.400.10:FF:000155">
    <property type="entry name" value="Low-density lipoprotein receptor"/>
    <property type="match status" value="1"/>
</dbReference>
<dbReference type="SUPFAM" id="SSF57184">
    <property type="entry name" value="Growth factor receptor domain"/>
    <property type="match status" value="4"/>
</dbReference>
<feature type="disulfide bond" evidence="21">
    <location>
        <begin position="1244"/>
        <end position="1262"/>
    </location>
</feature>
<evidence type="ECO:0000256" key="15">
    <source>
        <dbReference type="ARBA" id="ARBA00023170"/>
    </source>
</evidence>
<feature type="disulfide bond" evidence="21">
    <location>
        <begin position="3814"/>
        <end position="3826"/>
    </location>
</feature>
<organism evidence="26 27">
    <name type="scientific">Strigamia maritima</name>
    <name type="common">European centipede</name>
    <name type="synonym">Geophilus maritimus</name>
    <dbReference type="NCBI Taxonomy" id="126957"/>
    <lineage>
        <taxon>Eukaryota</taxon>
        <taxon>Metazoa</taxon>
        <taxon>Ecdysozoa</taxon>
        <taxon>Arthropoda</taxon>
        <taxon>Myriapoda</taxon>
        <taxon>Chilopoda</taxon>
        <taxon>Pleurostigmophora</taxon>
        <taxon>Geophilomorpha</taxon>
        <taxon>Linotaeniidae</taxon>
        <taxon>Strigamia</taxon>
    </lineage>
</organism>
<feature type="disulfide bond" evidence="21">
    <location>
        <begin position="1070"/>
        <end position="1082"/>
    </location>
</feature>
<feature type="disulfide bond" evidence="21">
    <location>
        <begin position="3530"/>
        <end position="3548"/>
    </location>
</feature>
<feature type="disulfide bond" evidence="21">
    <location>
        <begin position="2748"/>
        <end position="2760"/>
    </location>
</feature>
<evidence type="ECO:0000256" key="3">
    <source>
        <dbReference type="ARBA" id="ARBA00022475"/>
    </source>
</evidence>
<feature type="disulfide bond" evidence="21">
    <location>
        <begin position="3603"/>
        <end position="3615"/>
    </location>
</feature>
<protein>
    <recommendedName>
        <fullName evidence="25">EGF-like domain-containing protein</fullName>
    </recommendedName>
</protein>
<dbReference type="Pfam" id="PF00057">
    <property type="entry name" value="Ldl_recept_a"/>
    <property type="match status" value="32"/>
</dbReference>
<evidence type="ECO:0000313" key="27">
    <source>
        <dbReference type="Proteomes" id="UP000014500"/>
    </source>
</evidence>
<feature type="repeat" description="LDL-receptor class B" evidence="22">
    <location>
        <begin position="3303"/>
        <end position="3348"/>
    </location>
</feature>
<dbReference type="eggNOG" id="KOG1215">
    <property type="taxonomic scope" value="Eukaryota"/>
</dbReference>
<keyword evidence="10" id="KW-0967">Endosome</keyword>
<feature type="disulfide bond" evidence="21">
    <location>
        <begin position="3750"/>
        <end position="3765"/>
    </location>
</feature>
<feature type="disulfide bond" evidence="20">
    <location>
        <begin position="313"/>
        <end position="323"/>
    </location>
</feature>
<dbReference type="InterPro" id="IPR009030">
    <property type="entry name" value="Growth_fac_rcpt_cys_sf"/>
</dbReference>
<reference evidence="27" key="1">
    <citation type="submission" date="2011-05" db="EMBL/GenBank/DDBJ databases">
        <authorList>
            <person name="Richards S.R."/>
            <person name="Qu J."/>
            <person name="Jiang H."/>
            <person name="Jhangiani S.N."/>
            <person name="Agravi P."/>
            <person name="Goodspeed R."/>
            <person name="Gross S."/>
            <person name="Mandapat C."/>
            <person name="Jackson L."/>
            <person name="Mathew T."/>
            <person name="Pu L."/>
            <person name="Thornton R."/>
            <person name="Saada N."/>
            <person name="Wilczek-Boney K.B."/>
            <person name="Lee S."/>
            <person name="Kovar C."/>
            <person name="Wu Y."/>
            <person name="Scherer S.E."/>
            <person name="Worley K.C."/>
            <person name="Muzny D.M."/>
            <person name="Gibbs R."/>
        </authorList>
    </citation>
    <scope>NUCLEOTIDE SEQUENCE</scope>
    <source>
        <strain evidence="27">Brora</strain>
    </source>
</reference>
<evidence type="ECO:0000313" key="26">
    <source>
        <dbReference type="EnsemblMetazoa" id="SMAR004865-PA"/>
    </source>
</evidence>
<feature type="disulfide bond" evidence="21">
    <location>
        <begin position="3917"/>
        <end position="3932"/>
    </location>
</feature>
<evidence type="ECO:0000256" key="7">
    <source>
        <dbReference type="ARBA" id="ARBA00022692"/>
    </source>
</evidence>
<dbReference type="STRING" id="126957.T1IUN7"/>
<feature type="disulfide bond" evidence="21">
    <location>
        <begin position="2835"/>
        <end position="2847"/>
    </location>
</feature>
<feature type="disulfide bond" evidence="21">
    <location>
        <begin position="211"/>
        <end position="226"/>
    </location>
</feature>
<accession>T1IUN7</accession>
<feature type="repeat" description="LDL-receptor class B" evidence="22">
    <location>
        <begin position="1487"/>
        <end position="1529"/>
    </location>
</feature>
<comment type="subcellular location">
    <subcellularLocation>
        <location evidence="1">Cell membrane</location>
        <topology evidence="1">Single-pass type I membrane protein</topology>
    </subcellularLocation>
    <subcellularLocation>
        <location evidence="19">Endosome lumen</location>
    </subcellularLocation>
    <subcellularLocation>
        <location evidence="18">Membrane</location>
        <location evidence="18">Coated pit</location>
    </subcellularLocation>
</comment>
<dbReference type="Proteomes" id="UP000014500">
    <property type="component" value="Unassembled WGS sequence"/>
</dbReference>
<feature type="domain" description="EGF-like" evidence="25">
    <location>
        <begin position="4361"/>
        <end position="4395"/>
    </location>
</feature>
<dbReference type="PhylomeDB" id="T1IUN7"/>
<dbReference type="FunFam" id="2.10.25.10:FF:000009">
    <property type="entry name" value="Low-density lipoprotein receptor isoform 1"/>
    <property type="match status" value="2"/>
</dbReference>
<dbReference type="PROSITE" id="PS50026">
    <property type="entry name" value="EGF_3"/>
    <property type="match status" value="3"/>
</dbReference>
<dbReference type="GO" id="GO:0042562">
    <property type="term" value="F:hormone binding"/>
    <property type="evidence" value="ECO:0007669"/>
    <property type="project" value="TreeGrafter"/>
</dbReference>
<feature type="repeat" description="LDL-receptor class B" evidence="22">
    <location>
        <begin position="2177"/>
        <end position="2220"/>
    </location>
</feature>
<evidence type="ECO:0000256" key="12">
    <source>
        <dbReference type="ARBA" id="ARBA00022989"/>
    </source>
</evidence>
<feature type="disulfide bond" evidence="21">
    <location>
        <begin position="2716"/>
        <end position="2734"/>
    </location>
</feature>
<dbReference type="PROSITE" id="PS01209">
    <property type="entry name" value="LDLRA_1"/>
    <property type="match status" value="18"/>
</dbReference>
<keyword evidence="15" id="KW-0675">Receptor</keyword>
<dbReference type="Gene3D" id="2.10.25.10">
    <property type="entry name" value="Laminin"/>
    <property type="match status" value="8"/>
</dbReference>
<keyword evidence="6" id="KW-0254">Endocytosis</keyword>
<feature type="disulfide bond" evidence="21">
    <location>
        <begin position="3770"/>
        <end position="3782"/>
    </location>
</feature>
<feature type="disulfide bond" evidence="21">
    <location>
        <begin position="1130"/>
        <end position="1145"/>
    </location>
</feature>
<dbReference type="SMART" id="SM00135">
    <property type="entry name" value="LY"/>
    <property type="match status" value="38"/>
</dbReference>
<feature type="signal peptide" evidence="24">
    <location>
        <begin position="1"/>
        <end position="18"/>
    </location>
</feature>
<feature type="disulfide bond" evidence="21">
    <location>
        <begin position="3905"/>
        <end position="3923"/>
    </location>
</feature>
<feature type="disulfide bond" evidence="21">
    <location>
        <begin position="2842"/>
        <end position="2860"/>
    </location>
</feature>
<proteinExistence type="inferred from homology"/>
<dbReference type="PROSITE" id="PS51120">
    <property type="entry name" value="LDLRB"/>
    <property type="match status" value="17"/>
</dbReference>
<evidence type="ECO:0000256" key="4">
    <source>
        <dbReference type="ARBA" id="ARBA00022536"/>
    </source>
</evidence>
<keyword evidence="17" id="KW-0325">Glycoprotein</keyword>
<dbReference type="PRINTS" id="PR00261">
    <property type="entry name" value="LDLRECEPTOR"/>
</dbReference>
<evidence type="ECO:0000256" key="24">
    <source>
        <dbReference type="SAM" id="SignalP"/>
    </source>
</evidence>
<keyword evidence="13 23" id="KW-0472">Membrane</keyword>
<dbReference type="FunFam" id="4.10.400.10:FF:000121">
    <property type="entry name" value="low-density lipoprotein receptor-related protein 2"/>
    <property type="match status" value="1"/>
</dbReference>
<dbReference type="InterPro" id="IPR049883">
    <property type="entry name" value="NOTCH1_EGF-like"/>
</dbReference>
<dbReference type="PROSITE" id="PS00022">
    <property type="entry name" value="EGF_1"/>
    <property type="match status" value="1"/>
</dbReference>
<keyword evidence="7 23" id="KW-0812">Transmembrane</keyword>
<keyword evidence="5" id="KW-0597">Phosphoprotein</keyword>
<keyword evidence="12 23" id="KW-1133">Transmembrane helix</keyword>
<feature type="disulfide bond" evidence="21">
    <location>
        <begin position="3018"/>
        <end position="3036"/>
    </location>
</feature>
<feature type="domain" description="EGF-like" evidence="25">
    <location>
        <begin position="1359"/>
        <end position="1398"/>
    </location>
</feature>
<feature type="disulfide bond" evidence="21">
    <location>
        <begin position="3821"/>
        <end position="3839"/>
    </location>
</feature>
<evidence type="ECO:0000256" key="22">
    <source>
        <dbReference type="PROSITE-ProRule" id="PRU00461"/>
    </source>
</evidence>
<evidence type="ECO:0000256" key="23">
    <source>
        <dbReference type="SAM" id="Phobius"/>
    </source>
</evidence>
<feature type="repeat" description="LDL-receptor class B" evidence="22">
    <location>
        <begin position="4205"/>
        <end position="4248"/>
    </location>
</feature>
<dbReference type="InterPro" id="IPR001881">
    <property type="entry name" value="EGF-like_Ca-bd_dom"/>
</dbReference>
<dbReference type="FunFam" id="2.120.10.30:FF:000035">
    <property type="entry name" value="Low-density lipoprotein receptor-related protein 2"/>
    <property type="match status" value="2"/>
</dbReference>
<evidence type="ECO:0000256" key="6">
    <source>
        <dbReference type="ARBA" id="ARBA00022583"/>
    </source>
</evidence>
<dbReference type="InterPro" id="IPR023415">
    <property type="entry name" value="LDLR_class-A_CS"/>
</dbReference>
<feature type="disulfide bond" evidence="21">
    <location>
        <begin position="92"/>
        <end position="107"/>
    </location>
</feature>
<dbReference type="SMART" id="SM00181">
    <property type="entry name" value="EGF"/>
    <property type="match status" value="21"/>
</dbReference>
<keyword evidence="11" id="KW-0106">Calcium</keyword>
<feature type="transmembrane region" description="Helical" evidence="23">
    <location>
        <begin position="4411"/>
        <end position="4434"/>
    </location>
</feature>
<dbReference type="FunFam" id="4.10.400.10:FF:000005">
    <property type="entry name" value="low-density lipoprotein receptor-related protein 1B"/>
    <property type="match status" value="1"/>
</dbReference>
<dbReference type="FunFam" id="4.10.400.10:FF:000189">
    <property type="entry name" value="low-density lipoprotein receptor 1"/>
    <property type="match status" value="1"/>
</dbReference>
<dbReference type="GO" id="GO:0005509">
    <property type="term" value="F:calcium ion binding"/>
    <property type="evidence" value="ECO:0007669"/>
    <property type="project" value="InterPro"/>
</dbReference>
<dbReference type="Pfam" id="PF07645">
    <property type="entry name" value="EGF_CA"/>
    <property type="match status" value="5"/>
</dbReference>
<dbReference type="InterPro" id="IPR036055">
    <property type="entry name" value="LDL_receptor-like_sf"/>
</dbReference>
<comment type="caution">
    <text evidence="20">Lacks conserved residue(s) required for the propagation of feature annotation.</text>
</comment>
<feature type="repeat" description="LDL-receptor class B" evidence="22">
    <location>
        <begin position="1532"/>
        <end position="1575"/>
    </location>
</feature>
<dbReference type="HOGENOM" id="CLU_000085_1_1_1"/>
<feature type="disulfide bond" evidence="21">
    <location>
        <begin position="3030"/>
        <end position="3045"/>
    </location>
</feature>
<dbReference type="OMA" id="RTCQPEQ"/>
<feature type="disulfide bond" evidence="21">
    <location>
        <begin position="1038"/>
        <end position="1056"/>
    </location>
</feature>
<keyword evidence="3" id="KW-1003">Cell membrane</keyword>
<feature type="disulfide bond" evidence="21">
    <location>
        <begin position="1077"/>
        <end position="1095"/>
    </location>
</feature>
<dbReference type="PROSITE" id="PS50068">
    <property type="entry name" value="LDLRA_2"/>
    <property type="match status" value="35"/>
</dbReference>
<dbReference type="PANTHER" id="PTHR22722:SF14">
    <property type="entry name" value="MEGALIN, ISOFORM A"/>
    <property type="match status" value="1"/>
</dbReference>
<feature type="repeat" description="LDL-receptor class B" evidence="22">
    <location>
        <begin position="1907"/>
        <end position="1951"/>
    </location>
</feature>
<feature type="disulfide bond" evidence="21">
    <location>
        <begin position="3898"/>
        <end position="3910"/>
    </location>
</feature>
<dbReference type="FunFam" id="4.10.400.10:FF:000181">
    <property type="entry name" value="Low-density lipoprotein RecePtor related"/>
    <property type="match status" value="1"/>
</dbReference>
<dbReference type="GO" id="GO:0006898">
    <property type="term" value="P:receptor-mediated endocytosis"/>
    <property type="evidence" value="ECO:0007669"/>
    <property type="project" value="TreeGrafter"/>
</dbReference>
<evidence type="ECO:0000256" key="2">
    <source>
        <dbReference type="ARBA" id="ARBA00009939"/>
    </source>
</evidence>
<evidence type="ECO:0000256" key="17">
    <source>
        <dbReference type="ARBA" id="ARBA00023180"/>
    </source>
</evidence>
<dbReference type="GO" id="GO:0005905">
    <property type="term" value="C:clathrin-coated pit"/>
    <property type="evidence" value="ECO:0007669"/>
    <property type="project" value="UniProtKB-KW"/>
</dbReference>
<feature type="disulfide bond" evidence="21">
    <location>
        <begin position="2709"/>
        <end position="2721"/>
    </location>
</feature>
<feature type="disulfide bond" evidence="21">
    <location>
        <begin position="2878"/>
        <end position="2890"/>
    </location>
</feature>
<feature type="disulfide bond" evidence="21">
    <location>
        <begin position="3523"/>
        <end position="3535"/>
    </location>
</feature>
<evidence type="ECO:0000256" key="11">
    <source>
        <dbReference type="ARBA" id="ARBA00022837"/>
    </source>
</evidence>
<dbReference type="Pfam" id="PF16472">
    <property type="entry name" value="DUF5050"/>
    <property type="match status" value="1"/>
</dbReference>
<dbReference type="FunFam" id="4.10.400.10:FF:000045">
    <property type="entry name" value="Low-density lipoprotein receptor-related protein 2"/>
    <property type="match status" value="1"/>
</dbReference>
<feature type="disulfide bond" evidence="21">
    <location>
        <begin position="2971"/>
        <end position="2983"/>
    </location>
</feature>
<feature type="disulfide bond" evidence="21">
    <location>
        <begin position="2728"/>
        <end position="2743"/>
    </location>
</feature>
<dbReference type="SMART" id="SM00192">
    <property type="entry name" value="LDLa"/>
    <property type="match status" value="35"/>
</dbReference>
<feature type="disulfide bond" evidence="20">
    <location>
        <begin position="1363"/>
        <end position="1373"/>
    </location>
</feature>